<keyword evidence="2" id="KW-1185">Reference proteome</keyword>
<dbReference type="EMBL" id="LAHO01000031">
    <property type="protein sequence ID" value="KKO43800.1"/>
    <property type="molecule type" value="Genomic_DNA"/>
</dbReference>
<evidence type="ECO:0000313" key="1">
    <source>
        <dbReference type="EMBL" id="KKO43800.1"/>
    </source>
</evidence>
<dbReference type="OrthoDB" id="9154477at2"/>
<gene>
    <name evidence="1" type="ORF">WG68_18845</name>
</gene>
<dbReference type="AlphaFoldDB" id="A0A0M2V2E5"/>
<sequence length="140" mass="16314">MTYEEFYYSIDCKFPYHDEAAWKQLIAVAHDIGEDAPFLVLHEICRVPASEVLEPEKHLVIYEYWKASFSSPVQQIVEPACLSYINKQELSEYQALDIMDKLAQYPNNINALQVVLFSCDDETGLVDEKYEKIIEQWKAI</sequence>
<protein>
    <submittedName>
        <fullName evidence="1">Uncharacterized protein</fullName>
    </submittedName>
</protein>
<evidence type="ECO:0000313" key="2">
    <source>
        <dbReference type="Proteomes" id="UP000034228"/>
    </source>
</evidence>
<dbReference type="STRING" id="336831.WG68_18845"/>
<name>A0A0M2V2E5_9GAMM</name>
<organism evidence="1 2">
    <name type="scientific">Arsukibacterium ikkense</name>
    <dbReference type="NCBI Taxonomy" id="336831"/>
    <lineage>
        <taxon>Bacteria</taxon>
        <taxon>Pseudomonadati</taxon>
        <taxon>Pseudomonadota</taxon>
        <taxon>Gammaproteobacteria</taxon>
        <taxon>Chromatiales</taxon>
        <taxon>Chromatiaceae</taxon>
        <taxon>Arsukibacterium</taxon>
    </lineage>
</organism>
<dbReference type="Proteomes" id="UP000034228">
    <property type="component" value="Unassembled WGS sequence"/>
</dbReference>
<proteinExistence type="predicted"/>
<dbReference type="RefSeq" id="WP_046559264.1">
    <property type="nucleotide sequence ID" value="NZ_LAHO01000031.1"/>
</dbReference>
<reference evidence="1 2" key="1">
    <citation type="submission" date="2015-03" db="EMBL/GenBank/DDBJ databases">
        <title>Draft genome sequences of two protease-producing strains of Arsukibacterium isolated from two cold and alkaline environments.</title>
        <authorList>
            <person name="Lylloff J.E."/>
            <person name="Skov L.B."/>
            <person name="Jepsen M."/>
            <person name="Hallin P.F."/>
            <person name="Sorensen S.J."/>
            <person name="Stougaard P."/>
            <person name="Glaring M.A."/>
        </authorList>
    </citation>
    <scope>NUCLEOTIDE SEQUENCE [LARGE SCALE GENOMIC DNA]</scope>
    <source>
        <strain evidence="1 2">GCM72</strain>
    </source>
</reference>
<comment type="caution">
    <text evidence="1">The sequence shown here is derived from an EMBL/GenBank/DDBJ whole genome shotgun (WGS) entry which is preliminary data.</text>
</comment>
<accession>A0A0M2V2E5</accession>